<dbReference type="Proteomes" id="UP000316778">
    <property type="component" value="Unassembled WGS sequence"/>
</dbReference>
<comment type="subcellular location">
    <subcellularLocation>
        <location evidence="1">Cell outer membrane</location>
        <topology evidence="1">Multi-pass membrane protein</topology>
    </subcellularLocation>
</comment>
<dbReference type="PANTHER" id="PTHR34978:SF3">
    <property type="entry name" value="SLR0241 PROTEIN"/>
    <property type="match status" value="1"/>
</dbReference>
<comment type="similarity">
    <text evidence="1">Belongs to the TonB-dependent receptor family.</text>
</comment>
<feature type="transmembrane region" description="Helical" evidence="3">
    <location>
        <begin position="264"/>
        <end position="283"/>
    </location>
</feature>
<feature type="compositionally biased region" description="Pro residues" evidence="2">
    <location>
        <begin position="364"/>
        <end position="381"/>
    </location>
</feature>
<keyword evidence="6" id="KW-1185">Reference proteome</keyword>
<protein>
    <submittedName>
        <fullName evidence="5">TonB-dependent SusC/RagA subfamily outer membrane receptor</fullName>
    </submittedName>
</protein>
<dbReference type="CDD" id="cd07341">
    <property type="entry name" value="M56_BlaR1_MecR1_like"/>
    <property type="match status" value="1"/>
</dbReference>
<dbReference type="SUPFAM" id="SSF56935">
    <property type="entry name" value="Porins"/>
    <property type="match status" value="1"/>
</dbReference>
<feature type="transmembrane region" description="Helical" evidence="3">
    <location>
        <begin position="6"/>
        <end position="22"/>
    </location>
</feature>
<sequence>MPALLIYLIKANIALTLFYLAYRWGLRRLTFYTLNRFFLLTGIACASVFPLIDVNALLQRHREIGTVVEYVPDLRLLQAQPAAEFSVWHLLVYVFWAGVAVMGIRFAVQLLSLWRLHRQSHAAVIRRLPVKVLDRPLNPFSFFSNIYVNPSLHQPAELDAILQHEQVHVRQWHTIDVLAAELNNIFYWFNPGAWLMRTAVRENLEFITDRRMLQQGVDPKTYQYNLIKVSGIPYATAIANNFNFSHLKNRIKMMNSKRSAKYNVLRYVVLGSIVAVALLSLNFSRAAFHGKDSAPAADTIPPPSPASLVTPAAPAPPPAMTDSMPPAPPAPTVVRVSPSAPAVPASPVASLPVLPPEPTVIPVAPPRPAAPPAPAAPPLPDTVPAGLLMQKSDAPPLFIVDGIKKGRAAPAGLKGEDIANINVWKGESAQAIYGEEGRDGVIVITTKQQVALEPRVVVGNKIKVKLTDSVKVRTVISKRLDPEVNVTDASHHPKVVTLRNLDSTKNPVIVINGKVKSLKALQAIPKDQIQTINVYKGEPGTFKYGKKAEGGVVEVHTKDTFNYK</sequence>
<feature type="region of interest" description="Disordered" evidence="2">
    <location>
        <begin position="364"/>
        <end position="387"/>
    </location>
</feature>
<keyword evidence="1" id="KW-0813">Transport</keyword>
<evidence type="ECO:0000256" key="3">
    <source>
        <dbReference type="SAM" id="Phobius"/>
    </source>
</evidence>
<dbReference type="OrthoDB" id="649093at2"/>
<dbReference type="PROSITE" id="PS52016">
    <property type="entry name" value="TONB_DEPENDENT_REC_3"/>
    <property type="match status" value="1"/>
</dbReference>
<evidence type="ECO:0000313" key="5">
    <source>
        <dbReference type="EMBL" id="TWI88331.1"/>
    </source>
</evidence>
<dbReference type="Pfam" id="PF05569">
    <property type="entry name" value="Peptidase_M56"/>
    <property type="match status" value="1"/>
</dbReference>
<dbReference type="GO" id="GO:0009279">
    <property type="term" value="C:cell outer membrane"/>
    <property type="evidence" value="ECO:0007669"/>
    <property type="project" value="UniProtKB-SubCell"/>
</dbReference>
<comment type="caution">
    <text evidence="5">The sequence shown here is derived from an EMBL/GenBank/DDBJ whole genome shotgun (WGS) entry which is preliminary data.</text>
</comment>
<feature type="compositionally biased region" description="Pro residues" evidence="2">
    <location>
        <begin position="313"/>
        <end position="331"/>
    </location>
</feature>
<keyword evidence="1 3" id="KW-0812">Transmembrane</keyword>
<feature type="transmembrane region" description="Helical" evidence="3">
    <location>
        <begin position="87"/>
        <end position="108"/>
    </location>
</feature>
<dbReference type="PANTHER" id="PTHR34978">
    <property type="entry name" value="POSSIBLE SENSOR-TRANSDUCER PROTEIN BLAR"/>
    <property type="match status" value="1"/>
</dbReference>
<feature type="region of interest" description="Disordered" evidence="2">
    <location>
        <begin position="292"/>
        <end position="339"/>
    </location>
</feature>
<organism evidence="5 6">
    <name type="scientific">Chitinophaga japonensis</name>
    <name type="common">Flexibacter japonensis</name>
    <dbReference type="NCBI Taxonomy" id="104662"/>
    <lineage>
        <taxon>Bacteria</taxon>
        <taxon>Pseudomonadati</taxon>
        <taxon>Bacteroidota</taxon>
        <taxon>Chitinophagia</taxon>
        <taxon>Chitinophagales</taxon>
        <taxon>Chitinophagaceae</taxon>
        <taxon>Chitinophaga</taxon>
    </lineage>
</organism>
<dbReference type="AlphaFoldDB" id="A0A562T462"/>
<keyword evidence="3" id="KW-1133">Transmembrane helix</keyword>
<proteinExistence type="inferred from homology"/>
<keyword evidence="1" id="KW-0998">Cell outer membrane</keyword>
<dbReference type="InterPro" id="IPR039426">
    <property type="entry name" value="TonB-dep_rcpt-like"/>
</dbReference>
<dbReference type="InterPro" id="IPR008756">
    <property type="entry name" value="Peptidase_M56"/>
</dbReference>
<gene>
    <name evidence="5" type="ORF">LX66_2416</name>
</gene>
<accession>A0A562T462</accession>
<feature type="domain" description="Peptidase M56" evidence="4">
    <location>
        <begin position="154"/>
        <end position="254"/>
    </location>
</feature>
<evidence type="ECO:0000256" key="2">
    <source>
        <dbReference type="SAM" id="MobiDB-lite"/>
    </source>
</evidence>
<keyword evidence="1" id="KW-1134">Transmembrane beta strand</keyword>
<dbReference type="RefSeq" id="WP_145713515.1">
    <property type="nucleotide sequence ID" value="NZ_BAAAFY010000001.1"/>
</dbReference>
<dbReference type="InterPro" id="IPR052173">
    <property type="entry name" value="Beta-lactam_resp_regulator"/>
</dbReference>
<dbReference type="Gene3D" id="2.170.130.10">
    <property type="entry name" value="TonB-dependent receptor, plug domain"/>
    <property type="match status" value="2"/>
</dbReference>
<feature type="transmembrane region" description="Helical" evidence="3">
    <location>
        <begin position="34"/>
        <end position="52"/>
    </location>
</feature>
<dbReference type="EMBL" id="VLLG01000003">
    <property type="protein sequence ID" value="TWI88331.1"/>
    <property type="molecule type" value="Genomic_DNA"/>
</dbReference>
<evidence type="ECO:0000256" key="1">
    <source>
        <dbReference type="PROSITE-ProRule" id="PRU01360"/>
    </source>
</evidence>
<evidence type="ECO:0000259" key="4">
    <source>
        <dbReference type="Pfam" id="PF05569"/>
    </source>
</evidence>
<reference evidence="5 6" key="1">
    <citation type="journal article" date="2013" name="Stand. Genomic Sci.">
        <title>Genomic Encyclopedia of Type Strains, Phase I: The one thousand microbial genomes (KMG-I) project.</title>
        <authorList>
            <person name="Kyrpides N.C."/>
            <person name="Woyke T."/>
            <person name="Eisen J.A."/>
            <person name="Garrity G."/>
            <person name="Lilburn T.G."/>
            <person name="Beck B.J."/>
            <person name="Whitman W.B."/>
            <person name="Hugenholtz P."/>
            <person name="Klenk H.P."/>
        </authorList>
    </citation>
    <scope>NUCLEOTIDE SEQUENCE [LARGE SCALE GENOMIC DNA]</scope>
    <source>
        <strain evidence="5 6">DSM 13484</strain>
    </source>
</reference>
<keyword evidence="5" id="KW-0675">Receptor</keyword>
<keyword evidence="1 3" id="KW-0472">Membrane</keyword>
<dbReference type="InterPro" id="IPR037066">
    <property type="entry name" value="Plug_dom_sf"/>
</dbReference>
<evidence type="ECO:0000313" key="6">
    <source>
        <dbReference type="Proteomes" id="UP000316778"/>
    </source>
</evidence>
<name>A0A562T462_CHIJA</name>